<dbReference type="EMBL" id="SDEE01000776">
    <property type="protein sequence ID" value="RXW14049.1"/>
    <property type="molecule type" value="Genomic_DNA"/>
</dbReference>
<dbReference type="AlphaFoldDB" id="A0A4Q2D4P0"/>
<comment type="caution">
    <text evidence="1">The sequence shown here is derived from an EMBL/GenBank/DDBJ whole genome shotgun (WGS) entry which is preliminary data.</text>
</comment>
<evidence type="ECO:0000313" key="2">
    <source>
        <dbReference type="Proteomes" id="UP000290288"/>
    </source>
</evidence>
<name>A0A4Q2D4P0_9AGAR</name>
<keyword evidence="2" id="KW-1185">Reference proteome</keyword>
<organism evidence="1 2">
    <name type="scientific">Candolleomyces aberdarensis</name>
    <dbReference type="NCBI Taxonomy" id="2316362"/>
    <lineage>
        <taxon>Eukaryota</taxon>
        <taxon>Fungi</taxon>
        <taxon>Dikarya</taxon>
        <taxon>Basidiomycota</taxon>
        <taxon>Agaricomycotina</taxon>
        <taxon>Agaricomycetes</taxon>
        <taxon>Agaricomycetidae</taxon>
        <taxon>Agaricales</taxon>
        <taxon>Agaricineae</taxon>
        <taxon>Psathyrellaceae</taxon>
        <taxon>Candolleomyces</taxon>
    </lineage>
</organism>
<evidence type="ECO:0000313" key="1">
    <source>
        <dbReference type="EMBL" id="RXW14049.1"/>
    </source>
</evidence>
<sequence length="255" mass="29046">MGGETLDSLTILSLRPEDGGTDPPFTVFDLFDRIYSLFQSIGYITLMDIDLKPTSRFPHWDPDEEYPDWRTERVHFKACTVGVIDSYSLYSPEAGQELMFEDCNLHGLEFCLPKTPSLTLKNLNAESLGIIIQKSDAIKIAFEDCPELTDKIILALANAHPDSWFLEQRHLRSLRMHACPRVSAKALKKIVSVRQKRRIVADPMPALARTYLPDENDYLDGPPLKSLILSGLNGKRVSNGMRSWFEDNLEEFLER</sequence>
<dbReference type="Proteomes" id="UP000290288">
    <property type="component" value="Unassembled WGS sequence"/>
</dbReference>
<reference evidence="1 2" key="1">
    <citation type="submission" date="2019-01" db="EMBL/GenBank/DDBJ databases">
        <title>Draft genome sequence of Psathyrella aberdarensis IHI B618.</title>
        <authorList>
            <person name="Buettner E."/>
            <person name="Kellner H."/>
        </authorList>
    </citation>
    <scope>NUCLEOTIDE SEQUENCE [LARGE SCALE GENOMIC DNA]</scope>
    <source>
        <strain evidence="1 2">IHI B618</strain>
    </source>
</reference>
<proteinExistence type="predicted"/>
<gene>
    <name evidence="1" type="ORF">EST38_g11808</name>
</gene>
<accession>A0A4Q2D4P0</accession>
<protein>
    <submittedName>
        <fullName evidence="1">Uncharacterized protein</fullName>
    </submittedName>
</protein>